<dbReference type="EMBL" id="LN609302">
    <property type="protein sequence ID" value="CEF55274.1"/>
    <property type="molecule type" value="Genomic_DNA"/>
</dbReference>
<gene>
    <name evidence="1" type="ORF">AGA_1312</name>
</gene>
<dbReference type="Proteomes" id="UP000068250">
    <property type="component" value="Chromosome I"/>
</dbReference>
<accession>A0A0U5F6K1</accession>
<reference evidence="2" key="1">
    <citation type="submission" date="2014-09" db="EMBL/GenBank/DDBJ databases">
        <authorList>
            <person name="Illeghems K.G."/>
        </authorList>
    </citation>
    <scope>NUCLEOTIDE SEQUENCE [LARGE SCALE GENOMIC DNA]</scope>
    <source>
        <strain evidence="2">LMG 23848T</strain>
    </source>
</reference>
<evidence type="ECO:0000313" key="2">
    <source>
        <dbReference type="Proteomes" id="UP000068250"/>
    </source>
</evidence>
<organism evidence="1 2">
    <name type="scientific">Acetobacter ghanensis</name>
    <dbReference type="NCBI Taxonomy" id="431306"/>
    <lineage>
        <taxon>Bacteria</taxon>
        <taxon>Pseudomonadati</taxon>
        <taxon>Pseudomonadota</taxon>
        <taxon>Alphaproteobacteria</taxon>
        <taxon>Acetobacterales</taxon>
        <taxon>Acetobacteraceae</taxon>
        <taxon>Acetobacter</taxon>
    </lineage>
</organism>
<proteinExistence type="predicted"/>
<name>A0A0U5F6K1_9PROT</name>
<dbReference type="PATRIC" id="fig|431306.5.peg.1337"/>
<evidence type="ECO:0000313" key="1">
    <source>
        <dbReference type="EMBL" id="CEF55274.1"/>
    </source>
</evidence>
<dbReference type="AlphaFoldDB" id="A0A0U5F6K1"/>
<protein>
    <submittedName>
        <fullName evidence="1">Uncharacterized protein</fullName>
    </submittedName>
</protein>
<sequence>MQVFPYLAHLSTPTPVNFVRFRNHWNGRKSTLTHHG</sequence>